<dbReference type="KEGG" id="fng:JM64_00990"/>
<dbReference type="AlphaFoldDB" id="A0A172T1C1"/>
<reference evidence="1 2" key="1">
    <citation type="submission" date="2014-08" db="EMBL/GenBank/DDBJ databases">
        <title>Fervidobacterium pennivorans DYC genome.</title>
        <authorList>
            <person name="Wushke S."/>
        </authorList>
    </citation>
    <scope>NUCLEOTIDE SEQUENCE [LARGE SCALE GENOMIC DNA]</scope>
    <source>
        <strain evidence="1 2">DYC</strain>
    </source>
</reference>
<sequence length="453" mass="50728">MDMSSKFVTTSILIILLMSCFNMLFAAKPVIDVSVSVIGNESIEKITKSVFLSELLDTNKFTVTLRDNIVQLFSEMNLQDLLSTQNIILSKREYPKGSLNVLIYLNNLSVRKESVEYVRNSISGEYIYANGKYIRVIQGARFRFDGKNYIQDENGMYVKGTDGNYYIPLDFYSKVPHENTYYVLECYISYVLSLEGSDVKKDAFTVSVAVPLVLHEYDPYNNRLLRIEYPSSKILNQFAKNVSLELASRLIGLRKLYGFVDSVKFPRALIDIGSIDGVKPGLYFGVYDGDNYIAELKVVRTAGDYSECEVTYIKSGAKIEEGFIVAEKNPDFVFPLGVSILYLYSPESFGSIGFELSVKTLNIHREEISALVFGFGYDLSTSEIGSFSVSYSQRILSLPIYALTTLKIFDNTSGQSSSAVPMVGLNTKFGIFTLRALTAIDFSTFELGGGVSW</sequence>
<organism evidence="1 2">
    <name type="scientific">Fervidobacterium pennivorans</name>
    <dbReference type="NCBI Taxonomy" id="93466"/>
    <lineage>
        <taxon>Bacteria</taxon>
        <taxon>Thermotogati</taxon>
        <taxon>Thermotogota</taxon>
        <taxon>Thermotogae</taxon>
        <taxon>Thermotogales</taxon>
        <taxon>Fervidobacteriaceae</taxon>
        <taxon>Fervidobacterium</taxon>
    </lineage>
</organism>
<dbReference type="Proteomes" id="UP000077096">
    <property type="component" value="Chromosome"/>
</dbReference>
<accession>A0A172T1C1</accession>
<evidence type="ECO:0000313" key="2">
    <source>
        <dbReference type="Proteomes" id="UP000077096"/>
    </source>
</evidence>
<dbReference type="PROSITE" id="PS51257">
    <property type="entry name" value="PROKAR_LIPOPROTEIN"/>
    <property type="match status" value="1"/>
</dbReference>
<dbReference type="PATRIC" id="fig|93466.3.peg.240"/>
<protein>
    <submittedName>
        <fullName evidence="1">Uncharacterized protein</fullName>
    </submittedName>
</protein>
<evidence type="ECO:0000313" key="1">
    <source>
        <dbReference type="EMBL" id="ANE40754.1"/>
    </source>
</evidence>
<dbReference type="EMBL" id="CP011393">
    <property type="protein sequence ID" value="ANE40754.1"/>
    <property type="molecule type" value="Genomic_DNA"/>
</dbReference>
<proteinExistence type="predicted"/>
<name>A0A172T1C1_FERPE</name>
<gene>
    <name evidence="1" type="ORF">JM64_00990</name>
</gene>